<name>A0A1B2JC11_PICPA</name>
<sequence>MKTSWHLLQTSQDMFARSFFSQSKTLGTRFTALRFQSSAPNKRLQELVDKMNQHPQCKEALARVGNIIKEKGYGATDPKKLSSISTQLKFLMDKDVRESLGDFKKELDNAGISLTPEDIKNFMGLYKDKLIK</sequence>
<dbReference type="Proteomes" id="UP000094565">
    <property type="component" value="Chromosome 2"/>
</dbReference>
<evidence type="ECO:0000313" key="2">
    <source>
        <dbReference type="Proteomes" id="UP000094565"/>
    </source>
</evidence>
<dbReference type="EMBL" id="CP014585">
    <property type="protein sequence ID" value="ANZ75560.1"/>
    <property type="molecule type" value="Genomic_DNA"/>
</dbReference>
<proteinExistence type="predicted"/>
<dbReference type="OrthoDB" id="10008801at2759"/>
<reference evidence="1 2" key="1">
    <citation type="submission" date="2016-02" db="EMBL/GenBank/DDBJ databases">
        <title>Comparative genomic and transcriptomic foundation for Pichia pastoris.</title>
        <authorList>
            <person name="Love K.R."/>
            <person name="Shah K.A."/>
            <person name="Whittaker C.A."/>
            <person name="Wu J."/>
            <person name="Bartlett M.C."/>
            <person name="Ma D."/>
            <person name="Leeson R.L."/>
            <person name="Priest M."/>
            <person name="Young S.K."/>
            <person name="Love J.C."/>
        </authorList>
    </citation>
    <scope>NUCLEOTIDE SEQUENCE [LARGE SCALE GENOMIC DNA]</scope>
    <source>
        <strain evidence="1 2">ATCC 28485</strain>
    </source>
</reference>
<organism evidence="1 2">
    <name type="scientific">Komagataella pastoris</name>
    <name type="common">Yeast</name>
    <name type="synonym">Pichia pastoris</name>
    <dbReference type="NCBI Taxonomy" id="4922"/>
    <lineage>
        <taxon>Eukaryota</taxon>
        <taxon>Fungi</taxon>
        <taxon>Dikarya</taxon>
        <taxon>Ascomycota</taxon>
        <taxon>Saccharomycotina</taxon>
        <taxon>Pichiomycetes</taxon>
        <taxon>Pichiales</taxon>
        <taxon>Pichiaceae</taxon>
        <taxon>Komagataella</taxon>
    </lineage>
</organism>
<evidence type="ECO:0000313" key="1">
    <source>
        <dbReference type="EMBL" id="ANZ75560.1"/>
    </source>
</evidence>
<gene>
    <name evidence="1" type="ORF">ATY40_BA7502011</name>
</gene>
<dbReference type="AlphaFoldDB" id="A0A1B2JC11"/>
<accession>A0A1B2JC11</accession>
<keyword evidence="2" id="KW-1185">Reference proteome</keyword>
<protein>
    <submittedName>
        <fullName evidence="1">BA75_02011T0</fullName>
    </submittedName>
</protein>